<sequence length="38" mass="4491">MKQINNLMKSPPLAYLNNHLVLIHLHLIIILQQEIGWM</sequence>
<feature type="transmembrane region" description="Helical" evidence="1">
    <location>
        <begin position="12"/>
        <end position="31"/>
    </location>
</feature>
<reference evidence="4" key="1">
    <citation type="submission" date="2016-06" db="UniProtKB">
        <authorList>
            <consortium name="WormBaseParasite"/>
        </authorList>
    </citation>
    <scope>IDENTIFICATION</scope>
</reference>
<gene>
    <name evidence="2" type="ORF">SCUD_LOCUS6314</name>
</gene>
<evidence type="ECO:0000313" key="2">
    <source>
        <dbReference type="EMBL" id="VDP02947.1"/>
    </source>
</evidence>
<dbReference type="EMBL" id="UZAK01013436">
    <property type="protein sequence ID" value="VDP02947.1"/>
    <property type="molecule type" value="Genomic_DNA"/>
</dbReference>
<evidence type="ECO:0000313" key="3">
    <source>
        <dbReference type="Proteomes" id="UP000279833"/>
    </source>
</evidence>
<keyword evidence="1" id="KW-0812">Transmembrane</keyword>
<accession>A0A183JUC3</accession>
<dbReference type="AlphaFoldDB" id="A0A183JUC3"/>
<evidence type="ECO:0000256" key="1">
    <source>
        <dbReference type="SAM" id="Phobius"/>
    </source>
</evidence>
<protein>
    <submittedName>
        <fullName evidence="2 4">Uncharacterized protein</fullName>
    </submittedName>
</protein>
<proteinExistence type="predicted"/>
<evidence type="ECO:0000313" key="4">
    <source>
        <dbReference type="WBParaSite" id="SCUD_0000631401-mRNA-1"/>
    </source>
</evidence>
<keyword evidence="3" id="KW-1185">Reference proteome</keyword>
<name>A0A183JUC3_9TREM</name>
<keyword evidence="1" id="KW-0472">Membrane</keyword>
<dbReference type="WBParaSite" id="SCUD_0000631401-mRNA-1">
    <property type="protein sequence ID" value="SCUD_0000631401-mRNA-1"/>
    <property type="gene ID" value="SCUD_0000631401"/>
</dbReference>
<organism evidence="4">
    <name type="scientific">Schistosoma curassoni</name>
    <dbReference type="NCBI Taxonomy" id="6186"/>
    <lineage>
        <taxon>Eukaryota</taxon>
        <taxon>Metazoa</taxon>
        <taxon>Spiralia</taxon>
        <taxon>Lophotrochozoa</taxon>
        <taxon>Platyhelminthes</taxon>
        <taxon>Trematoda</taxon>
        <taxon>Digenea</taxon>
        <taxon>Strigeidida</taxon>
        <taxon>Schistosomatoidea</taxon>
        <taxon>Schistosomatidae</taxon>
        <taxon>Schistosoma</taxon>
    </lineage>
</organism>
<dbReference type="Proteomes" id="UP000279833">
    <property type="component" value="Unassembled WGS sequence"/>
</dbReference>
<reference evidence="2 3" key="2">
    <citation type="submission" date="2018-11" db="EMBL/GenBank/DDBJ databases">
        <authorList>
            <consortium name="Pathogen Informatics"/>
        </authorList>
    </citation>
    <scope>NUCLEOTIDE SEQUENCE [LARGE SCALE GENOMIC DNA]</scope>
    <source>
        <strain evidence="2">Dakar</strain>
        <strain evidence="3">Dakar, Senegal</strain>
    </source>
</reference>
<keyword evidence="1" id="KW-1133">Transmembrane helix</keyword>